<keyword evidence="3" id="KW-1185">Reference proteome</keyword>
<sequence length="245" mass="26727">MSSSATERTAARDRRSGAAGEAVPDAQVGRAADDWAAATIEIESWRDYSPVTRAVPGMALGRLRIEGDRRDLARRLDADGVRAVRIAEPIELCAGARARSARALVLIRELTARGVAVDWTASCDDGCAAARRWAHLFPPVAVRGAPASVATDWRRTFFPCKCVCRRGPGFTEVRDRRFGTLEMFTIDDPEQLTAIEAMAEGTPVAAVPAHVRRDLSEAGLVAAQAGHLWWLPVRVHRWPFPPLIV</sequence>
<organism evidence="2 3">
    <name type="scientific">Actinoalloteichus fjordicus</name>
    <dbReference type="NCBI Taxonomy" id="1612552"/>
    <lineage>
        <taxon>Bacteria</taxon>
        <taxon>Bacillati</taxon>
        <taxon>Actinomycetota</taxon>
        <taxon>Actinomycetes</taxon>
        <taxon>Pseudonocardiales</taxon>
        <taxon>Pseudonocardiaceae</taxon>
        <taxon>Actinoalloteichus</taxon>
    </lineage>
</organism>
<dbReference type="Proteomes" id="UP000185511">
    <property type="component" value="Chromosome"/>
</dbReference>
<dbReference type="InterPro" id="IPR043863">
    <property type="entry name" value="DUF5825"/>
</dbReference>
<gene>
    <name evidence="2" type="ORF">UA74_19635</name>
</gene>
<dbReference type="Pfam" id="PF19142">
    <property type="entry name" value="DUF5825"/>
    <property type="match status" value="1"/>
</dbReference>
<evidence type="ECO:0000313" key="2">
    <source>
        <dbReference type="EMBL" id="APU15952.1"/>
    </source>
</evidence>
<protein>
    <submittedName>
        <fullName evidence="2">Uncharacterized protein</fullName>
    </submittedName>
</protein>
<feature type="region of interest" description="Disordered" evidence="1">
    <location>
        <begin position="1"/>
        <end position="27"/>
    </location>
</feature>
<evidence type="ECO:0000256" key="1">
    <source>
        <dbReference type="SAM" id="MobiDB-lite"/>
    </source>
</evidence>
<name>A0AAC9PTE2_9PSEU</name>
<dbReference type="RefSeq" id="WP_198042789.1">
    <property type="nucleotide sequence ID" value="NZ_CP016076.1"/>
</dbReference>
<dbReference type="EMBL" id="CP016076">
    <property type="protein sequence ID" value="APU15952.1"/>
    <property type="molecule type" value="Genomic_DNA"/>
</dbReference>
<dbReference type="KEGG" id="acad:UA74_19635"/>
<evidence type="ECO:0000313" key="3">
    <source>
        <dbReference type="Proteomes" id="UP000185511"/>
    </source>
</evidence>
<reference evidence="3" key="1">
    <citation type="submission" date="2016-06" db="EMBL/GenBank/DDBJ databases">
        <title>Complete genome sequence of Actinoalloteichus fjordicus DSM 46855 (=ADI127-17), type strain of the new species Actinoalloteichus fjordicus.</title>
        <authorList>
            <person name="Ruckert C."/>
            <person name="Nouioui I."/>
            <person name="Willmese J."/>
            <person name="van Wezel G."/>
            <person name="Klenk H.-P."/>
            <person name="Kalinowski J."/>
            <person name="Zotchev S.B."/>
        </authorList>
    </citation>
    <scope>NUCLEOTIDE SEQUENCE [LARGE SCALE GENOMIC DNA]</scope>
    <source>
        <strain evidence="3">ADI127-7</strain>
    </source>
</reference>
<proteinExistence type="predicted"/>
<accession>A0AAC9PTE2</accession>
<dbReference type="AlphaFoldDB" id="A0AAC9PTE2"/>